<dbReference type="EMBL" id="OOIN01000007">
    <property type="protein sequence ID" value="SPO24137.1"/>
    <property type="molecule type" value="Genomic_DNA"/>
</dbReference>
<gene>
    <name evidence="2" type="ORF">UTRI_03405</name>
</gene>
<dbReference type="Proteomes" id="UP000324022">
    <property type="component" value="Unassembled WGS sequence"/>
</dbReference>
<feature type="region of interest" description="Disordered" evidence="1">
    <location>
        <begin position="1"/>
        <end position="39"/>
    </location>
</feature>
<feature type="region of interest" description="Disordered" evidence="1">
    <location>
        <begin position="58"/>
        <end position="77"/>
    </location>
</feature>
<feature type="compositionally biased region" description="Polar residues" evidence="1">
    <location>
        <begin position="1"/>
        <end position="24"/>
    </location>
</feature>
<proteinExistence type="predicted"/>
<protein>
    <submittedName>
        <fullName evidence="2">Uncharacterized protein</fullName>
    </submittedName>
</protein>
<name>A0A5C3E3F7_9BASI</name>
<dbReference type="AlphaFoldDB" id="A0A5C3E3F7"/>
<evidence type="ECO:0000313" key="2">
    <source>
        <dbReference type="EMBL" id="SPO24137.1"/>
    </source>
</evidence>
<evidence type="ECO:0000313" key="3">
    <source>
        <dbReference type="Proteomes" id="UP000324022"/>
    </source>
</evidence>
<accession>A0A5C3E3F7</accession>
<feature type="region of interest" description="Disordered" evidence="1">
    <location>
        <begin position="82"/>
        <end position="114"/>
    </location>
</feature>
<organism evidence="2 3">
    <name type="scientific">Ustilago trichophora</name>
    <dbReference type="NCBI Taxonomy" id="86804"/>
    <lineage>
        <taxon>Eukaryota</taxon>
        <taxon>Fungi</taxon>
        <taxon>Dikarya</taxon>
        <taxon>Basidiomycota</taxon>
        <taxon>Ustilaginomycotina</taxon>
        <taxon>Ustilaginomycetes</taxon>
        <taxon>Ustilaginales</taxon>
        <taxon>Ustilaginaceae</taxon>
        <taxon>Ustilago</taxon>
    </lineage>
</organism>
<sequence>MTGTTEHSRLGQRSQPPSSESPNVHCNFEPQDPASSATVAKRTEKCLACMPTQQRLVVKGPEHAKPRQLEKKKKKKTECMKAIKHPNLQMGGEDDRSRSGPSSVARVKQSKPMTLDFPPKVKACNIIGLQFAFSPKAVGSKHR</sequence>
<keyword evidence="3" id="KW-1185">Reference proteome</keyword>
<feature type="compositionally biased region" description="Basic and acidic residues" evidence="1">
    <location>
        <begin position="60"/>
        <end position="69"/>
    </location>
</feature>
<evidence type="ECO:0000256" key="1">
    <source>
        <dbReference type="SAM" id="MobiDB-lite"/>
    </source>
</evidence>
<reference evidence="2 3" key="1">
    <citation type="submission" date="2018-03" db="EMBL/GenBank/DDBJ databases">
        <authorList>
            <person name="Guldener U."/>
        </authorList>
    </citation>
    <scope>NUCLEOTIDE SEQUENCE [LARGE SCALE GENOMIC DNA]</scope>
    <source>
        <strain evidence="2 3">NBRC100155</strain>
    </source>
</reference>